<evidence type="ECO:0000256" key="4">
    <source>
        <dbReference type="ARBA" id="ARBA00022803"/>
    </source>
</evidence>
<evidence type="ECO:0000256" key="5">
    <source>
        <dbReference type="ARBA" id="ARBA00040665"/>
    </source>
</evidence>
<organism evidence="8 9">
    <name type="scientific">Holothuria leucospilota</name>
    <name type="common">Black long sea cucumber</name>
    <name type="synonym">Mertensiothuria leucospilota</name>
    <dbReference type="NCBI Taxonomy" id="206669"/>
    <lineage>
        <taxon>Eukaryota</taxon>
        <taxon>Metazoa</taxon>
        <taxon>Echinodermata</taxon>
        <taxon>Eleutherozoa</taxon>
        <taxon>Echinozoa</taxon>
        <taxon>Holothuroidea</taxon>
        <taxon>Aspidochirotacea</taxon>
        <taxon>Aspidochirotida</taxon>
        <taxon>Holothuriidae</taxon>
        <taxon>Holothuria</taxon>
    </lineage>
</organism>
<comment type="subcellular location">
    <subcellularLocation>
        <location evidence="1">Cytoplasm</location>
    </subcellularLocation>
</comment>
<accession>A0A9Q1BK32</accession>
<dbReference type="InterPro" id="IPR011990">
    <property type="entry name" value="TPR-like_helical_dom_sf"/>
</dbReference>
<evidence type="ECO:0000256" key="2">
    <source>
        <dbReference type="ARBA" id="ARBA00022490"/>
    </source>
</evidence>
<keyword evidence="9" id="KW-1185">Reference proteome</keyword>
<evidence type="ECO:0000256" key="1">
    <source>
        <dbReference type="ARBA" id="ARBA00004496"/>
    </source>
</evidence>
<dbReference type="AlphaFoldDB" id="A0A9Q1BK32"/>
<comment type="caution">
    <text evidence="8">The sequence shown here is derived from an EMBL/GenBank/DDBJ whole genome shotgun (WGS) entry which is preliminary data.</text>
</comment>
<dbReference type="PANTHER" id="PTHR46630:SF1">
    <property type="entry name" value="TETRATRICOPEPTIDE REPEAT PROTEIN 29"/>
    <property type="match status" value="1"/>
</dbReference>
<feature type="region of interest" description="Disordered" evidence="7">
    <location>
        <begin position="1"/>
        <end position="63"/>
    </location>
</feature>
<keyword evidence="4" id="KW-0802">TPR repeat</keyword>
<evidence type="ECO:0000256" key="6">
    <source>
        <dbReference type="ARBA" id="ARBA00044739"/>
    </source>
</evidence>
<evidence type="ECO:0000313" key="9">
    <source>
        <dbReference type="Proteomes" id="UP001152320"/>
    </source>
</evidence>
<reference evidence="8" key="1">
    <citation type="submission" date="2021-10" db="EMBL/GenBank/DDBJ databases">
        <title>Tropical sea cucumber genome reveals ecological adaptation and Cuvierian tubules defense mechanism.</title>
        <authorList>
            <person name="Chen T."/>
        </authorList>
    </citation>
    <scope>NUCLEOTIDE SEQUENCE</scope>
    <source>
        <strain evidence="8">Nanhai2018</strain>
        <tissue evidence="8">Muscle</tissue>
    </source>
</reference>
<dbReference type="OrthoDB" id="626167at2759"/>
<sequence>MAAPLPAIPNLKGHSPLLNNPIHQERIPSPPNKSRPSAHKLQGRRSREQRFKSSSRQSHADLSKLDTQRYRNTYFHNLCLEVLKDGFHRSFSEVFSLVKQQQHSIESAGVDSLVQDKSLLADQHAKLDKMKQHLTEAELALRIGDMRGVYSARNKLANHFLEIEDLWLSDHFYQSCLETATKVSDDDKRMVGDAHCNLGLAFERRKEFDNAAGHFEEYYTLAKEKKWKTEEGISLHAEACEHLRRLYTAIAETHHKTDPEEEINCLLKAYEMAKESRDGRKEGESSYQLGLAYEHAGDPEMALEYLTRYMDLCRNYKDQEGMGRACEAVAKCYERQGKLEDAVRYLEMFVEVAEQTGQQKAQCQSCSCLGSLYNSLGQYDKASNFFAKAYNTARSTGDSSRTEANRVLFGIASAHQSFGPFAFVVENQDRPSSATLMEWKDVRKEDFTAALHDEGDGEEDEEEEE</sequence>
<dbReference type="Pfam" id="PF13424">
    <property type="entry name" value="TPR_12"/>
    <property type="match status" value="1"/>
</dbReference>
<dbReference type="GO" id="GO:0005929">
    <property type="term" value="C:cilium"/>
    <property type="evidence" value="ECO:0007669"/>
    <property type="project" value="TreeGrafter"/>
</dbReference>
<dbReference type="SUPFAM" id="SSF48452">
    <property type="entry name" value="TPR-like"/>
    <property type="match status" value="2"/>
</dbReference>
<keyword evidence="3" id="KW-0677">Repeat</keyword>
<dbReference type="EMBL" id="JAIZAY010000015">
    <property type="protein sequence ID" value="KAJ8028044.1"/>
    <property type="molecule type" value="Genomic_DNA"/>
</dbReference>
<evidence type="ECO:0000313" key="8">
    <source>
        <dbReference type="EMBL" id="KAJ8028044.1"/>
    </source>
</evidence>
<evidence type="ECO:0000256" key="3">
    <source>
        <dbReference type="ARBA" id="ARBA00022737"/>
    </source>
</evidence>
<dbReference type="SMART" id="SM00028">
    <property type="entry name" value="TPR"/>
    <property type="match status" value="4"/>
</dbReference>
<dbReference type="InterPro" id="IPR019734">
    <property type="entry name" value="TPR_rpt"/>
</dbReference>
<dbReference type="Gene3D" id="1.25.40.10">
    <property type="entry name" value="Tetratricopeptide repeat domain"/>
    <property type="match status" value="1"/>
</dbReference>
<dbReference type="GO" id="GO:0003341">
    <property type="term" value="P:cilium movement"/>
    <property type="evidence" value="ECO:0007669"/>
    <property type="project" value="TreeGrafter"/>
</dbReference>
<dbReference type="Proteomes" id="UP001152320">
    <property type="component" value="Chromosome 15"/>
</dbReference>
<dbReference type="Pfam" id="PF13181">
    <property type="entry name" value="TPR_8"/>
    <property type="match status" value="1"/>
</dbReference>
<comment type="function">
    <text evidence="6">Axonemal protein which is implicated in axonemal and/or peri-axonemal structure assembly and regulates flagellum assembly and beating and therefore sperm motility.</text>
</comment>
<gene>
    <name evidence="8" type="ORF">HOLleu_30171</name>
</gene>
<proteinExistence type="predicted"/>
<protein>
    <recommendedName>
        <fullName evidence="5">Tetratricopeptide repeat protein 29</fullName>
    </recommendedName>
</protein>
<dbReference type="InterPro" id="IPR051476">
    <property type="entry name" value="Bac_ResReg_Asp_Phosphatase"/>
</dbReference>
<dbReference type="GO" id="GO:0005737">
    <property type="term" value="C:cytoplasm"/>
    <property type="evidence" value="ECO:0007669"/>
    <property type="project" value="UniProtKB-SubCell"/>
</dbReference>
<keyword evidence="2" id="KW-0963">Cytoplasm</keyword>
<evidence type="ECO:0000256" key="7">
    <source>
        <dbReference type="SAM" id="MobiDB-lite"/>
    </source>
</evidence>
<name>A0A9Q1BK32_HOLLE</name>
<dbReference type="PANTHER" id="PTHR46630">
    <property type="entry name" value="TETRATRICOPEPTIDE REPEAT PROTEIN 29"/>
    <property type="match status" value="1"/>
</dbReference>